<dbReference type="Proteomes" id="UP000597444">
    <property type="component" value="Unassembled WGS sequence"/>
</dbReference>
<accession>A0A8J3IKK6</accession>
<dbReference type="AlphaFoldDB" id="A0A8J3IKK6"/>
<reference evidence="3" key="1">
    <citation type="submission" date="2020-10" db="EMBL/GenBank/DDBJ databases">
        <title>Taxonomic study of unclassified bacteria belonging to the class Ktedonobacteria.</title>
        <authorList>
            <person name="Yabe S."/>
            <person name="Wang C.M."/>
            <person name="Zheng Y."/>
            <person name="Sakai Y."/>
            <person name="Cavaletti L."/>
            <person name="Monciardini P."/>
            <person name="Donadio S."/>
        </authorList>
    </citation>
    <scope>NUCLEOTIDE SEQUENCE</scope>
    <source>
        <strain evidence="3">ID150040</strain>
    </source>
</reference>
<dbReference type="Gene3D" id="3.30.450.40">
    <property type="match status" value="1"/>
</dbReference>
<name>A0A8J3IKK6_9CHLR</name>
<feature type="domain" description="GAF" evidence="2">
    <location>
        <begin position="110"/>
        <end position="248"/>
    </location>
</feature>
<gene>
    <name evidence="3" type="ORF">KSF_030150</name>
</gene>
<evidence type="ECO:0000313" key="3">
    <source>
        <dbReference type="EMBL" id="GHO92967.1"/>
    </source>
</evidence>
<dbReference type="Pfam" id="PF13185">
    <property type="entry name" value="GAF_2"/>
    <property type="match status" value="1"/>
</dbReference>
<feature type="coiled-coil region" evidence="1">
    <location>
        <begin position="270"/>
        <end position="304"/>
    </location>
</feature>
<dbReference type="SUPFAM" id="SSF55781">
    <property type="entry name" value="GAF domain-like"/>
    <property type="match status" value="1"/>
</dbReference>
<dbReference type="InterPro" id="IPR003018">
    <property type="entry name" value="GAF"/>
</dbReference>
<dbReference type="InterPro" id="IPR029016">
    <property type="entry name" value="GAF-like_dom_sf"/>
</dbReference>
<dbReference type="RefSeq" id="WP_220203778.1">
    <property type="nucleotide sequence ID" value="NZ_BNJK01000001.1"/>
</dbReference>
<comment type="caution">
    <text evidence="3">The sequence shown here is derived from an EMBL/GenBank/DDBJ whole genome shotgun (WGS) entry which is preliminary data.</text>
</comment>
<keyword evidence="1" id="KW-0175">Coiled coil</keyword>
<evidence type="ECO:0000313" key="4">
    <source>
        <dbReference type="Proteomes" id="UP000597444"/>
    </source>
</evidence>
<evidence type="ECO:0000256" key="1">
    <source>
        <dbReference type="SAM" id="Coils"/>
    </source>
</evidence>
<dbReference type="EMBL" id="BNJK01000001">
    <property type="protein sequence ID" value="GHO92967.1"/>
    <property type="molecule type" value="Genomic_DNA"/>
</dbReference>
<organism evidence="3 4">
    <name type="scientific">Reticulibacter mediterranei</name>
    <dbReference type="NCBI Taxonomy" id="2778369"/>
    <lineage>
        <taxon>Bacteria</taxon>
        <taxon>Bacillati</taxon>
        <taxon>Chloroflexota</taxon>
        <taxon>Ktedonobacteria</taxon>
        <taxon>Ktedonobacterales</taxon>
        <taxon>Reticulibacteraceae</taxon>
        <taxon>Reticulibacter</taxon>
    </lineage>
</organism>
<evidence type="ECO:0000259" key="2">
    <source>
        <dbReference type="Pfam" id="PF13185"/>
    </source>
</evidence>
<keyword evidence="4" id="KW-1185">Reference proteome</keyword>
<protein>
    <recommendedName>
        <fullName evidence="2">GAF domain-containing protein</fullName>
    </recommendedName>
</protein>
<proteinExistence type="predicted"/>
<sequence>MWRTNNWRSALAIILAYPQQTQRLVDDLKISSLTLQRWVRGEENPYREQVQELLHALPQHQSRLLPLLAEEFEGMTLHTREIEDIPSIFYAQVLRGSTTIPITIRFWSLASIVLQQVLTQLDPYRTGLLLRVARFLPPGADGKLHCLREAIIQGTAPWEEDTTQNAILLGAESLAGQALTEVHLIVINSCDDDCLLPTTLHKHEVSMLAFPIKRGNRVAGAFLVSSTQEGYFTPSRLSLIHRYTDLLTLTFESEDFYEPDMLDLAVMPGAAEQQRQLSTFRQRVAALLKQAAREQQSLNTMQAEIQIWQQFADEFRLQTS</sequence>